<dbReference type="PROSITE" id="PS51257">
    <property type="entry name" value="PROKAR_LIPOPROTEIN"/>
    <property type="match status" value="1"/>
</dbReference>
<accession>A0ABT1AV38</accession>
<feature type="chain" id="PRO_5046467199" description="Lipocalin-like domain-containing protein" evidence="1">
    <location>
        <begin position="24"/>
        <end position="132"/>
    </location>
</feature>
<sequence>MKIFKFKLLFLAYSFSFFLLSCSKDNSEEIVYDANNPHPNAASALIGTWVSETDESDTRTFKWDGTVVYGNGNIQNYKVKFPDGYSEQYDCQLLVMEFTSLEGNSTTTTRICNSSFGDFIMYFSSRKKYLKI</sequence>
<protein>
    <recommendedName>
        <fullName evidence="4">Lipocalin-like domain-containing protein</fullName>
    </recommendedName>
</protein>
<evidence type="ECO:0000313" key="2">
    <source>
        <dbReference type="EMBL" id="MCO5723218.1"/>
    </source>
</evidence>
<evidence type="ECO:0000256" key="1">
    <source>
        <dbReference type="SAM" id="SignalP"/>
    </source>
</evidence>
<comment type="caution">
    <text evidence="2">The sequence shown here is derived from an EMBL/GenBank/DDBJ whole genome shotgun (WGS) entry which is preliminary data.</text>
</comment>
<keyword evidence="1" id="KW-0732">Signal</keyword>
<evidence type="ECO:0000313" key="3">
    <source>
        <dbReference type="Proteomes" id="UP001206312"/>
    </source>
</evidence>
<keyword evidence="3" id="KW-1185">Reference proteome</keyword>
<dbReference type="RefSeq" id="WP_252739600.1">
    <property type="nucleotide sequence ID" value="NZ_JAMXIB010000001.1"/>
</dbReference>
<gene>
    <name evidence="2" type="ORF">NG653_00015</name>
</gene>
<proteinExistence type="predicted"/>
<dbReference type="EMBL" id="JAMXIB010000001">
    <property type="protein sequence ID" value="MCO5723218.1"/>
    <property type="molecule type" value="Genomic_DNA"/>
</dbReference>
<name>A0ABT1AV38_9FLAO</name>
<reference evidence="2 3" key="1">
    <citation type="submission" date="2022-06" db="EMBL/GenBank/DDBJ databases">
        <authorList>
            <person name="Xuan X."/>
        </authorList>
    </citation>
    <scope>NUCLEOTIDE SEQUENCE [LARGE SCALE GENOMIC DNA]</scope>
    <source>
        <strain evidence="2 3">2V75</strain>
    </source>
</reference>
<dbReference type="Proteomes" id="UP001206312">
    <property type="component" value="Unassembled WGS sequence"/>
</dbReference>
<organism evidence="2 3">
    <name type="scientific">Robiginitalea marina</name>
    <dbReference type="NCBI Taxonomy" id="2954105"/>
    <lineage>
        <taxon>Bacteria</taxon>
        <taxon>Pseudomonadati</taxon>
        <taxon>Bacteroidota</taxon>
        <taxon>Flavobacteriia</taxon>
        <taxon>Flavobacteriales</taxon>
        <taxon>Flavobacteriaceae</taxon>
        <taxon>Robiginitalea</taxon>
    </lineage>
</organism>
<evidence type="ECO:0008006" key="4">
    <source>
        <dbReference type="Google" id="ProtNLM"/>
    </source>
</evidence>
<feature type="signal peptide" evidence="1">
    <location>
        <begin position="1"/>
        <end position="23"/>
    </location>
</feature>